<sequence length="109" mass="12600">MYKFVFFDGFYVSVNLDNLPQLAVMAVCLFMFLAVVFRILRGLYRGFSGNKHHHTKMLNRPVPTSEWSDSDAIDSDVKIIEVNRINDYHDWINANGINCGFADFSMKDK</sequence>
<evidence type="ECO:0000256" key="1">
    <source>
        <dbReference type="SAM" id="Phobius"/>
    </source>
</evidence>
<comment type="caution">
    <text evidence="2">The sequence shown here is derived from an EMBL/GenBank/DDBJ whole genome shotgun (WGS) entry which is preliminary data.</text>
</comment>
<accession>A0A0J1JMZ7</accession>
<keyword evidence="1" id="KW-0812">Transmembrane</keyword>
<keyword evidence="3" id="KW-1185">Reference proteome</keyword>
<reference evidence="2 3" key="1">
    <citation type="submission" date="2015-05" db="EMBL/GenBank/DDBJ databases">
        <title>Photobacterium galathea sp. nov.</title>
        <authorList>
            <person name="Machado H."/>
            <person name="Gram L."/>
        </authorList>
    </citation>
    <scope>NUCLEOTIDE SEQUENCE [LARGE SCALE GENOMIC DNA]</scope>
    <source>
        <strain evidence="2 3">CGMCC 1.12159</strain>
    </source>
</reference>
<protein>
    <submittedName>
        <fullName evidence="2">Uncharacterized protein</fullName>
    </submittedName>
</protein>
<feature type="transmembrane region" description="Helical" evidence="1">
    <location>
        <begin position="20"/>
        <end position="40"/>
    </location>
</feature>
<keyword evidence="1" id="KW-0472">Membrane</keyword>
<dbReference type="EMBL" id="LDOT01000032">
    <property type="protein sequence ID" value="KLV03542.1"/>
    <property type="molecule type" value="Genomic_DNA"/>
</dbReference>
<gene>
    <name evidence="2" type="ORF">ABT56_19125</name>
</gene>
<evidence type="ECO:0000313" key="2">
    <source>
        <dbReference type="EMBL" id="KLV03542.1"/>
    </source>
</evidence>
<keyword evidence="1" id="KW-1133">Transmembrane helix</keyword>
<dbReference type="RefSeq" id="WP_047880503.1">
    <property type="nucleotide sequence ID" value="NZ_LDOT01000032.1"/>
</dbReference>
<evidence type="ECO:0000313" key="3">
    <source>
        <dbReference type="Proteomes" id="UP000036097"/>
    </source>
</evidence>
<dbReference type="AlphaFoldDB" id="A0A0J1JMZ7"/>
<dbReference type="PATRIC" id="fig|1195763.3.peg.4090"/>
<proteinExistence type="predicted"/>
<name>A0A0J1JMZ7_9GAMM</name>
<organism evidence="2 3">
    <name type="scientific">Photobacterium aquae</name>
    <dbReference type="NCBI Taxonomy" id="1195763"/>
    <lineage>
        <taxon>Bacteria</taxon>
        <taxon>Pseudomonadati</taxon>
        <taxon>Pseudomonadota</taxon>
        <taxon>Gammaproteobacteria</taxon>
        <taxon>Vibrionales</taxon>
        <taxon>Vibrionaceae</taxon>
        <taxon>Photobacterium</taxon>
    </lineage>
</organism>
<dbReference type="Proteomes" id="UP000036097">
    <property type="component" value="Unassembled WGS sequence"/>
</dbReference>